<dbReference type="GeneID" id="27727028"/>
<gene>
    <name evidence="6" type="ORF">SAPIO_CDS7956</name>
</gene>
<dbReference type="GO" id="GO:0046394">
    <property type="term" value="P:carboxylic acid biosynthetic process"/>
    <property type="evidence" value="ECO:0007669"/>
    <property type="project" value="UniProtKB-ARBA"/>
</dbReference>
<dbReference type="OMA" id="QVTINMW"/>
<dbReference type="AlphaFoldDB" id="A0A084G0I4"/>
<dbReference type="InterPro" id="IPR015590">
    <property type="entry name" value="Aldehyde_DH_dom"/>
</dbReference>
<evidence type="ECO:0000259" key="5">
    <source>
        <dbReference type="Pfam" id="PF00171"/>
    </source>
</evidence>
<evidence type="ECO:0000313" key="6">
    <source>
        <dbReference type="EMBL" id="KEZ40846.1"/>
    </source>
</evidence>
<dbReference type="VEuPathDB" id="FungiDB:SAPIO_CDS7956"/>
<dbReference type="EMBL" id="JOWA01000114">
    <property type="protein sequence ID" value="KEZ40846.1"/>
    <property type="molecule type" value="Genomic_DNA"/>
</dbReference>
<comment type="similarity">
    <text evidence="1">Belongs to the aldehyde dehydrogenase family.</text>
</comment>
<dbReference type="FunFam" id="3.40.605.10:FF:000026">
    <property type="entry name" value="Aldehyde dehydrogenase, putative"/>
    <property type="match status" value="1"/>
</dbReference>
<dbReference type="FunFam" id="3.40.309.10:FF:000012">
    <property type="entry name" value="Betaine aldehyde dehydrogenase"/>
    <property type="match status" value="1"/>
</dbReference>
<protein>
    <recommendedName>
        <fullName evidence="3">aldehyde dehydrogenase (NAD(+))</fullName>
        <ecNumber evidence="3">1.2.1.3</ecNumber>
    </recommendedName>
</protein>
<evidence type="ECO:0000256" key="2">
    <source>
        <dbReference type="ARBA" id="ARBA00023002"/>
    </source>
</evidence>
<accession>A0A084G0I4</accession>
<dbReference type="Pfam" id="PF00171">
    <property type="entry name" value="Aldedh"/>
    <property type="match status" value="2"/>
</dbReference>
<dbReference type="Proteomes" id="UP000028545">
    <property type="component" value="Unassembled WGS sequence"/>
</dbReference>
<organism evidence="6 7">
    <name type="scientific">Pseudallescheria apiosperma</name>
    <name type="common">Scedosporium apiospermum</name>
    <dbReference type="NCBI Taxonomy" id="563466"/>
    <lineage>
        <taxon>Eukaryota</taxon>
        <taxon>Fungi</taxon>
        <taxon>Dikarya</taxon>
        <taxon>Ascomycota</taxon>
        <taxon>Pezizomycotina</taxon>
        <taxon>Sordariomycetes</taxon>
        <taxon>Hypocreomycetidae</taxon>
        <taxon>Microascales</taxon>
        <taxon>Microascaceae</taxon>
        <taxon>Scedosporium</taxon>
    </lineage>
</organism>
<dbReference type="Gene3D" id="3.40.605.10">
    <property type="entry name" value="Aldehyde Dehydrogenase, Chain A, domain 1"/>
    <property type="match status" value="2"/>
</dbReference>
<evidence type="ECO:0000313" key="7">
    <source>
        <dbReference type="Proteomes" id="UP000028545"/>
    </source>
</evidence>
<feature type="domain" description="Aldehyde dehydrogenase" evidence="5">
    <location>
        <begin position="29"/>
        <end position="160"/>
    </location>
</feature>
<dbReference type="FunFam" id="3.40.605.10:FF:000007">
    <property type="entry name" value="NAD/NADP-dependent betaine aldehyde dehydrogenase"/>
    <property type="match status" value="1"/>
</dbReference>
<keyword evidence="2 6" id="KW-0560">Oxidoreductase</keyword>
<dbReference type="KEGG" id="sapo:SAPIO_CDS7956"/>
<dbReference type="InterPro" id="IPR016163">
    <property type="entry name" value="Ald_DH_C"/>
</dbReference>
<keyword evidence="7" id="KW-1185">Reference proteome</keyword>
<comment type="caution">
    <text evidence="6">The sequence shown here is derived from an EMBL/GenBank/DDBJ whole genome shotgun (WGS) entry which is preliminary data.</text>
</comment>
<dbReference type="OrthoDB" id="310895at2759"/>
<dbReference type="SUPFAM" id="SSF53720">
    <property type="entry name" value="ALDH-like"/>
    <property type="match status" value="1"/>
</dbReference>
<reference evidence="6 7" key="1">
    <citation type="journal article" date="2014" name="Genome Announc.">
        <title>Draft genome sequence of the pathogenic fungus Scedosporium apiospermum.</title>
        <authorList>
            <person name="Vandeputte P."/>
            <person name="Ghamrawi S."/>
            <person name="Rechenmann M."/>
            <person name="Iltis A."/>
            <person name="Giraud S."/>
            <person name="Fleury M."/>
            <person name="Thornton C."/>
            <person name="Delhaes L."/>
            <person name="Meyer W."/>
            <person name="Papon N."/>
            <person name="Bouchara J.P."/>
        </authorList>
    </citation>
    <scope>NUCLEOTIDE SEQUENCE [LARGE SCALE GENOMIC DNA]</scope>
    <source>
        <strain evidence="6 7">IHEM 14462</strain>
    </source>
</reference>
<dbReference type="InterPro" id="IPR016162">
    <property type="entry name" value="Ald_DH_N"/>
</dbReference>
<sequence length="507" mass="54889">MPTVCLKGIDNHLVTVPTGLFIDNEFVPATRNATLDTENPATGSLLASVSAAQKEDIDLAVQSAKRAYRTWRAESPGTRRNLLNKLADLVERDATDLASLEALDAGILYRDSIGLHIHQALENLRYFAGWADKVDGLSLTIPEGMAYTRREPIVGSVYKISFLSHLLTVLELRIYWLTHPDIYSMITVWKLAPALAGGNTLIIKTPEASPLYGQKLAQLIAEAGFPPGVVSIVCGLGTVAGKAISEHPDIRKVSFTGSAGAGRQVLAASARTNLKRVTLELGGKGPAIVFDDADWENALLWTTLGITVNNGQVCIAGSRIYVQSTIYQRFAEAFSARSRDAVHGDPLLPETTKGPLINKMQREKVLSFVQKGQASGAKLLHGGGGEENFVANTAFLDVRQDADIMQQEIFGPVACIAPFETEEEVIEKANDSAYGLSAAVFTNDLNKAFRVTEAMETGQVTVNVWGALNANTPFGGMKESGFGRDMGKEALDEWTVVKCVKWQIVRK</sequence>
<evidence type="ECO:0000256" key="4">
    <source>
        <dbReference type="ARBA" id="ARBA00049194"/>
    </source>
</evidence>
<dbReference type="InterPro" id="IPR016161">
    <property type="entry name" value="Ald_DH/histidinol_DH"/>
</dbReference>
<dbReference type="PANTHER" id="PTHR11699">
    <property type="entry name" value="ALDEHYDE DEHYDROGENASE-RELATED"/>
    <property type="match status" value="1"/>
</dbReference>
<dbReference type="EC" id="1.2.1.3" evidence="3"/>
<name>A0A084G0I4_PSEDA</name>
<comment type="catalytic activity">
    <reaction evidence="4">
        <text>an aldehyde + NAD(+) + H2O = a carboxylate + NADH + 2 H(+)</text>
        <dbReference type="Rhea" id="RHEA:16185"/>
        <dbReference type="ChEBI" id="CHEBI:15377"/>
        <dbReference type="ChEBI" id="CHEBI:15378"/>
        <dbReference type="ChEBI" id="CHEBI:17478"/>
        <dbReference type="ChEBI" id="CHEBI:29067"/>
        <dbReference type="ChEBI" id="CHEBI:57540"/>
        <dbReference type="ChEBI" id="CHEBI:57945"/>
        <dbReference type="EC" id="1.2.1.3"/>
    </reaction>
</comment>
<dbReference type="GO" id="GO:0004029">
    <property type="term" value="F:aldehyde dehydrogenase (NAD+) activity"/>
    <property type="evidence" value="ECO:0007669"/>
    <property type="project" value="UniProtKB-EC"/>
</dbReference>
<dbReference type="RefSeq" id="XP_016640645.1">
    <property type="nucleotide sequence ID" value="XM_016789708.1"/>
</dbReference>
<proteinExistence type="inferred from homology"/>
<evidence type="ECO:0000256" key="1">
    <source>
        <dbReference type="ARBA" id="ARBA00009986"/>
    </source>
</evidence>
<evidence type="ECO:0000256" key="3">
    <source>
        <dbReference type="ARBA" id="ARBA00024226"/>
    </source>
</evidence>
<feature type="domain" description="Aldehyde dehydrogenase" evidence="5">
    <location>
        <begin position="185"/>
        <end position="500"/>
    </location>
</feature>
<dbReference type="Gene3D" id="3.40.309.10">
    <property type="entry name" value="Aldehyde Dehydrogenase, Chain A, domain 2"/>
    <property type="match status" value="1"/>
</dbReference>
<dbReference type="HOGENOM" id="CLU_005391_0_1_1"/>